<sequence>MFDHPWTMMFDEFLEVTPVRCIQEMKTKVIAGFPKDAVDKVEIHKDVRKIFDPEYEDSEEEDAPIGDEDNGLVNRYAQPDGWDSDETDDDSESNNKTDDDADDDDEDEASEESVIIVESTRPTDNEFGGSRSGRGHLAETRTITDETVSELTGNTGDESDPELASQRVSIDEQATKMDVDGTDPSICSRPSGKRLHPATRSTKPATQETAKSRPRTNAPGAKRKSQRTLTLEERLDDLRNVDLDGMEGRAMLVELGMVYNYSGQQDGNQSHASIILKHILDTLSDTFRNTEETFRILPLSDRTYKNTQMWIRNEADLRRLIPDYRGLSRYLDMSFGNMSYASTSNKPGEKKLRTRLRVGFEADVPSETIQQYLHGELQHQGRGAGCYSSVLQFGDIEKIGALCFYPQEINIKAIEKELMRHFGWDIVIGLRYEWVNTPYNGRSKWNKRAPGCMMWHVYVRARHAKRVDRALRLWLHPWTPKKDFPWCAVTHYISDWKAAQNGIVSVKAVGPVKDENLTMISKHNDFVELTQAKYCPVEIPGMLKQATTKDFGPRTCLSMFLSVKARPLHADKVAAADVDTDSDSDDSLLDDISHKFTKVTTKGKTKIKKRVPKTSKHLSLENDGPVLTPAQQRRARESERKRKMDLANNVPSPLFIMVLPGEMEGTYLFISRLKSAALATNVLKGLELVWCLETLWARPADQTQQGVDKAIDFLDGFGSDPLDVGEAKLEFDMDMADAKDIDDGATVAGAMDELLEKDSQLEAAITEIEFKDNLLSEQNSALEAERLRSEQLARELAAMRLLQQPSASRTDQPTQLDDSGPSNKSPAEEDIPLPEKPHSPSTPARSNNPGPLTSPLPGSPSPAPGPKTMLPPQSAATRPKSFVESVTPDQAPRTAPTVRPPKRDGGPNAESITPSLTDTQGLERQSDASTPSVFPIFRHPQQSPPSVPVKGKKDKKTSLAGRGASRSTAGQ</sequence>
<feature type="compositionally biased region" description="Basic and acidic residues" evidence="1">
    <location>
        <begin position="169"/>
        <end position="179"/>
    </location>
</feature>
<evidence type="ECO:0000313" key="3">
    <source>
        <dbReference type="Proteomes" id="UP001295423"/>
    </source>
</evidence>
<organism evidence="2 3">
    <name type="scientific">Cylindrotheca closterium</name>
    <dbReference type="NCBI Taxonomy" id="2856"/>
    <lineage>
        <taxon>Eukaryota</taxon>
        <taxon>Sar</taxon>
        <taxon>Stramenopiles</taxon>
        <taxon>Ochrophyta</taxon>
        <taxon>Bacillariophyta</taxon>
        <taxon>Bacillariophyceae</taxon>
        <taxon>Bacillariophycidae</taxon>
        <taxon>Bacillariales</taxon>
        <taxon>Bacillariaceae</taxon>
        <taxon>Cylindrotheca</taxon>
    </lineage>
</organism>
<feature type="compositionally biased region" description="Polar residues" evidence="1">
    <location>
        <begin position="145"/>
        <end position="156"/>
    </location>
</feature>
<feature type="compositionally biased region" description="Acidic residues" evidence="1">
    <location>
        <begin position="82"/>
        <end position="92"/>
    </location>
</feature>
<keyword evidence="3" id="KW-1185">Reference proteome</keyword>
<feature type="region of interest" description="Disordered" evidence="1">
    <location>
        <begin position="52"/>
        <end position="228"/>
    </location>
</feature>
<feature type="compositionally biased region" description="Acidic residues" evidence="1">
    <location>
        <begin position="53"/>
        <end position="70"/>
    </location>
</feature>
<reference evidence="2" key="1">
    <citation type="submission" date="2023-08" db="EMBL/GenBank/DDBJ databases">
        <authorList>
            <person name="Audoor S."/>
            <person name="Bilcke G."/>
        </authorList>
    </citation>
    <scope>NUCLEOTIDE SEQUENCE</scope>
</reference>
<dbReference type="EMBL" id="CAKOGP040002183">
    <property type="protein sequence ID" value="CAJ1964430.1"/>
    <property type="molecule type" value="Genomic_DNA"/>
</dbReference>
<feature type="compositionally biased region" description="Basic residues" evidence="1">
    <location>
        <begin position="607"/>
        <end position="616"/>
    </location>
</feature>
<feature type="region of interest" description="Disordered" evidence="1">
    <location>
        <begin position="804"/>
        <end position="971"/>
    </location>
</feature>
<comment type="caution">
    <text evidence="2">The sequence shown here is derived from an EMBL/GenBank/DDBJ whole genome shotgun (WGS) entry which is preliminary data.</text>
</comment>
<dbReference type="AlphaFoldDB" id="A0AAD2G6V7"/>
<feature type="compositionally biased region" description="Polar residues" evidence="1">
    <location>
        <begin position="199"/>
        <end position="209"/>
    </location>
</feature>
<evidence type="ECO:0000313" key="2">
    <source>
        <dbReference type="EMBL" id="CAJ1964430.1"/>
    </source>
</evidence>
<dbReference type="Proteomes" id="UP001295423">
    <property type="component" value="Unassembled WGS sequence"/>
</dbReference>
<accession>A0AAD2G6V7</accession>
<protein>
    <submittedName>
        <fullName evidence="2">Uncharacterized protein</fullName>
    </submittedName>
</protein>
<proteinExistence type="predicted"/>
<name>A0AAD2G6V7_9STRA</name>
<feature type="compositionally biased region" description="Polar residues" evidence="1">
    <location>
        <begin position="910"/>
        <end position="932"/>
    </location>
</feature>
<feature type="compositionally biased region" description="Pro residues" evidence="1">
    <location>
        <begin position="852"/>
        <end position="865"/>
    </location>
</feature>
<feature type="compositionally biased region" description="Polar residues" evidence="1">
    <location>
        <begin position="804"/>
        <end position="825"/>
    </location>
</feature>
<evidence type="ECO:0000256" key="1">
    <source>
        <dbReference type="SAM" id="MobiDB-lite"/>
    </source>
</evidence>
<feature type="region of interest" description="Disordered" evidence="1">
    <location>
        <begin position="607"/>
        <end position="642"/>
    </location>
</feature>
<gene>
    <name evidence="2" type="ORF">CYCCA115_LOCUS20628</name>
</gene>
<feature type="compositionally biased region" description="Polar residues" evidence="1">
    <location>
        <begin position="839"/>
        <end position="848"/>
    </location>
</feature>
<feature type="compositionally biased region" description="Acidic residues" evidence="1">
    <location>
        <begin position="99"/>
        <end position="111"/>
    </location>
</feature>